<evidence type="ECO:0000256" key="3">
    <source>
        <dbReference type="ARBA" id="ARBA00022782"/>
    </source>
</evidence>
<evidence type="ECO:0000256" key="10">
    <source>
        <dbReference type="SAM" id="Phobius"/>
    </source>
</evidence>
<feature type="compositionally biased region" description="Pro residues" evidence="9">
    <location>
        <begin position="220"/>
        <end position="237"/>
    </location>
</feature>
<evidence type="ECO:0000259" key="12">
    <source>
        <dbReference type="Pfam" id="PF15371"/>
    </source>
</evidence>
<reference evidence="13" key="1">
    <citation type="submission" date="2025-08" db="UniProtKB">
        <authorList>
            <consortium name="Ensembl"/>
        </authorList>
    </citation>
    <scope>IDENTIFICATION</scope>
</reference>
<evidence type="ECO:0008006" key="15">
    <source>
        <dbReference type="Google" id="ProtNLM"/>
    </source>
</evidence>
<keyword evidence="2 10" id="KW-0812">Transmembrane</keyword>
<evidence type="ECO:0000313" key="14">
    <source>
        <dbReference type="Proteomes" id="UP000233220"/>
    </source>
</evidence>
<feature type="domain" description="SPATA31-like" evidence="12">
    <location>
        <begin position="85"/>
        <end position="171"/>
    </location>
</feature>
<feature type="domain" description="SPATA31" evidence="11">
    <location>
        <begin position="411"/>
        <end position="767"/>
    </location>
</feature>
<dbReference type="InterPro" id="IPR039509">
    <property type="entry name" value="SPATA31"/>
</dbReference>
<evidence type="ECO:0000256" key="8">
    <source>
        <dbReference type="ARBA" id="ARBA00037695"/>
    </source>
</evidence>
<keyword evidence="6 10" id="KW-0472">Membrane</keyword>
<feature type="region of interest" description="Disordered" evidence="9">
    <location>
        <begin position="70"/>
        <end position="248"/>
    </location>
</feature>
<comment type="subcellular location">
    <subcellularLocation>
        <location evidence="1">Membrane</location>
        <topology evidence="1">Single-pass membrane protein</topology>
    </subcellularLocation>
</comment>
<dbReference type="Proteomes" id="UP000233220">
    <property type="component" value="Unplaced"/>
</dbReference>
<evidence type="ECO:0000256" key="2">
    <source>
        <dbReference type="ARBA" id="ARBA00022692"/>
    </source>
</evidence>
<evidence type="ECO:0000256" key="9">
    <source>
        <dbReference type="SAM" id="MobiDB-lite"/>
    </source>
</evidence>
<feature type="compositionally biased region" description="Low complexity" evidence="9">
    <location>
        <begin position="942"/>
        <end position="954"/>
    </location>
</feature>
<sequence length="1353" mass="149045">MPRDQLLEGSIPIQMENIPFPLKFLSDSWINTPSSTPWVLDLFLTLVFAVGFFFLLLPYLSYFLCDPPSPSPGKKRMCRGQRRGRPKGRKKNSSRKASRDRLTGLKGTPDLFSQLQRILGPHPKKGKDFGQLSGPDPPDEECKRAPDGASQSPQEPMEDTAPVLSPLTSPDPHTQHPSPLDSIPSPSPMATSVSPLSASQPPEPSLPLEHPSPEPLALFPNPPHTPDPLACSPPPPKGVIAPPLRDSTLTTPSHCDSVVLPLGTIHQSSSPCEDLATSGPALSGLGGSSSHVSVSAFWCQETTRTWCIFNSSVQQDHLSCHPPETCQMEAGSPFLLSSDGQNVVGIQVTQRARINIWEEKEKGGSFPKQMNTEKHSNSLGNLVESLDAEQDTTTLKPVWNMEDLKQSSSPQKLSDPRILKEHFQKNYSQLFWGLPSLHSESLVANAWVSERSYTFQSPPFLFNGIPNVRPVQTETAMSPLLFQAQRLSHLRPESQPFISPTPQFQLSPMAQAEAQARLQSSFPVQSSAFASSINNSGVACPASQNKAQALTLPEMQRPEWSSKQLEGELALPSRVQKPQDVFSASTPNPPQDSLTAIVPENFPVSPELRRQLEQHIQKWLIQHQSNLGTTQEAPDLMQPREKSPGTSQARGKLRPLQSSMCTGESGKDIQKVTFQLERNPCTPLGQILGQTPQNLARCMESFPGKVLGAASEELERDLKMPSRRHSESDLLRRTERNRIENILKAHVGMKLGQINEGLIPICVRRSWLAVNEGFSVSNTHMKTSNLAPLKSGRASVNTSRELSFLDPCTQQVLGHHIVRFWAKHKWSLPLRVLKPIKLFKLEKVSSLSLTQLAGPSSATYESKLSSKVEKAVFLRESPPAGLRKQVLTKASVQTPDSILVSSPTFTQFQTAPQRIPSWNPHGPLKPPPAGQEGRWPSKPLTGSAQQSGSLGAQSPRTGETMEAAPQAGVPLGAFMLANLQATRKDVSGLEAPGTSKGSQLPRMSVAHDAEELYLTGEVVTDFEPRMATKSETQPQVGGATVLLPDGFTDIPLATETLASQVPHGHLQSMTTRNMQASQELRDLMAARRSNLGHKEPKNLKCHSSCQNQMFTLTHKSENPMKPNLEKREERLEELRTPQFTPVKKTEETRQNEGLQLLPSKKQPPSISNFGKNIKQFFQQVFSVKKSKPAPVTAKSQKIVKNKSRAYGSCAEADGLMTAVGQMLEEKMTLCREHHASKVNQHKQEFQAPVCGLPCNHRHPFHPEHSTMLGYAASSQKATLKSHSHPNRERHIRDQQPLKSVQCNNEQRGRRHPQLLLPKKAVSPVGAPQSGLKTPGAFTHHPHCPRHCLLWEGI</sequence>
<dbReference type="InterPro" id="IPR027970">
    <property type="entry name" value="SPATA31-like"/>
</dbReference>
<dbReference type="PANTHER" id="PTHR21859">
    <property type="entry name" value="ACROSOME-SPECIFIC PROTEIN"/>
    <property type="match status" value="1"/>
</dbReference>
<comment type="function">
    <text evidence="8">May play a role in spermatogenesis.</text>
</comment>
<evidence type="ECO:0000256" key="4">
    <source>
        <dbReference type="ARBA" id="ARBA00022871"/>
    </source>
</evidence>
<dbReference type="Pfam" id="PF14650">
    <property type="entry name" value="FAM75"/>
    <property type="match status" value="1"/>
</dbReference>
<evidence type="ECO:0000256" key="1">
    <source>
        <dbReference type="ARBA" id="ARBA00004167"/>
    </source>
</evidence>
<feature type="region of interest" description="Disordered" evidence="9">
    <location>
        <begin position="912"/>
        <end position="963"/>
    </location>
</feature>
<evidence type="ECO:0000259" key="11">
    <source>
        <dbReference type="Pfam" id="PF14650"/>
    </source>
</evidence>
<dbReference type="GeneTree" id="ENSGT00950000183043"/>
<dbReference type="PANTHER" id="PTHR21859:SF55">
    <property type="entry name" value="SPERMATOGENESIS-ASSOCIATED PROTEIN 31A1-RELATED"/>
    <property type="match status" value="1"/>
</dbReference>
<feature type="region of interest" description="Disordered" evidence="9">
    <location>
        <begin position="632"/>
        <end position="664"/>
    </location>
</feature>
<evidence type="ECO:0000256" key="6">
    <source>
        <dbReference type="ARBA" id="ARBA00023136"/>
    </source>
</evidence>
<dbReference type="OMA" id="SHTPWSA"/>
<keyword evidence="14" id="KW-1185">Reference proteome</keyword>
<feature type="transmembrane region" description="Helical" evidence="10">
    <location>
        <begin position="38"/>
        <end position="60"/>
    </location>
</feature>
<evidence type="ECO:0000313" key="13">
    <source>
        <dbReference type="Ensembl" id="ENSSBOP00000038899.1"/>
    </source>
</evidence>
<protein>
    <recommendedName>
        <fullName evidence="15">SPATA31 subfamily D member 1</fullName>
    </recommendedName>
</protein>
<feature type="compositionally biased region" description="Polar residues" evidence="9">
    <location>
        <begin position="166"/>
        <end position="176"/>
    </location>
</feature>
<reference evidence="13" key="2">
    <citation type="submission" date="2025-09" db="UniProtKB">
        <authorList>
            <consortium name="Ensembl"/>
        </authorList>
    </citation>
    <scope>IDENTIFICATION</scope>
</reference>
<keyword evidence="3" id="KW-0221">Differentiation</keyword>
<dbReference type="GO" id="GO:0007283">
    <property type="term" value="P:spermatogenesis"/>
    <property type="evidence" value="ECO:0007669"/>
    <property type="project" value="UniProtKB-KW"/>
</dbReference>
<keyword evidence="5 10" id="KW-1133">Transmembrane helix</keyword>
<keyword evidence="4" id="KW-0744">Spermatogenesis</keyword>
<dbReference type="Pfam" id="PF15371">
    <property type="entry name" value="DUF4599"/>
    <property type="match status" value="1"/>
</dbReference>
<dbReference type="STRING" id="39432.ENSSBOP00000038899"/>
<accession>A0A2K6V413</accession>
<comment type="similarity">
    <text evidence="7">Belongs to the SPATA31 family.</text>
</comment>
<name>A0A2K6V413_SAIBB</name>
<evidence type="ECO:0000256" key="5">
    <source>
        <dbReference type="ARBA" id="ARBA00022989"/>
    </source>
</evidence>
<organism evidence="13 14">
    <name type="scientific">Saimiri boliviensis boliviensis</name>
    <name type="common">Bolivian squirrel monkey</name>
    <dbReference type="NCBI Taxonomy" id="39432"/>
    <lineage>
        <taxon>Eukaryota</taxon>
        <taxon>Metazoa</taxon>
        <taxon>Chordata</taxon>
        <taxon>Craniata</taxon>
        <taxon>Vertebrata</taxon>
        <taxon>Euteleostomi</taxon>
        <taxon>Mammalia</taxon>
        <taxon>Eutheria</taxon>
        <taxon>Euarchontoglires</taxon>
        <taxon>Primates</taxon>
        <taxon>Haplorrhini</taxon>
        <taxon>Platyrrhini</taxon>
        <taxon>Cebidae</taxon>
        <taxon>Saimiriinae</taxon>
        <taxon>Saimiri</taxon>
    </lineage>
</organism>
<dbReference type="GO" id="GO:0016020">
    <property type="term" value="C:membrane"/>
    <property type="evidence" value="ECO:0007669"/>
    <property type="project" value="UniProtKB-SubCell"/>
</dbReference>
<proteinExistence type="inferred from homology"/>
<feature type="compositionally biased region" description="Basic residues" evidence="9">
    <location>
        <begin position="73"/>
        <end position="96"/>
    </location>
</feature>
<evidence type="ECO:0000256" key="7">
    <source>
        <dbReference type="ARBA" id="ARBA00035009"/>
    </source>
</evidence>
<dbReference type="Ensembl" id="ENSSBOT00000055857.1">
    <property type="protein sequence ID" value="ENSSBOP00000038899.1"/>
    <property type="gene ID" value="ENSSBOG00000035504.1"/>
</dbReference>
<dbReference type="GO" id="GO:0030154">
    <property type="term" value="P:cell differentiation"/>
    <property type="evidence" value="ECO:0007669"/>
    <property type="project" value="UniProtKB-KW"/>
</dbReference>